<dbReference type="InterPro" id="IPR013525">
    <property type="entry name" value="ABC2_TM"/>
</dbReference>
<gene>
    <name evidence="8" type="ORF">CLV25_11820</name>
</gene>
<feature type="transmembrane region" description="Helical" evidence="6">
    <location>
        <begin position="312"/>
        <end position="340"/>
    </location>
</feature>
<dbReference type="Gene3D" id="3.40.1710.10">
    <property type="entry name" value="abc type-2 transporter like domain"/>
    <property type="match status" value="1"/>
</dbReference>
<dbReference type="GO" id="GO:0140359">
    <property type="term" value="F:ABC-type transporter activity"/>
    <property type="evidence" value="ECO:0007669"/>
    <property type="project" value="InterPro"/>
</dbReference>
<dbReference type="OrthoDB" id="9811522at2"/>
<accession>A0A4R2EA09</accession>
<reference evidence="8 9" key="1">
    <citation type="submission" date="2019-03" db="EMBL/GenBank/DDBJ databases">
        <title>Genomic Encyclopedia of Archaeal and Bacterial Type Strains, Phase II (KMG-II): from individual species to whole genera.</title>
        <authorList>
            <person name="Goeker M."/>
        </authorList>
    </citation>
    <scope>NUCLEOTIDE SEQUENCE [LARGE SCALE GENOMIC DNA]</scope>
    <source>
        <strain evidence="8 9">RL-C</strain>
    </source>
</reference>
<name>A0A4R2EA09_9BACT</name>
<evidence type="ECO:0000256" key="3">
    <source>
        <dbReference type="ARBA" id="ARBA00022692"/>
    </source>
</evidence>
<organism evidence="8 9">
    <name type="scientific">Acetobacteroides hydrogenigenes</name>
    <dbReference type="NCBI Taxonomy" id="979970"/>
    <lineage>
        <taxon>Bacteria</taxon>
        <taxon>Pseudomonadati</taxon>
        <taxon>Bacteroidota</taxon>
        <taxon>Bacteroidia</taxon>
        <taxon>Bacteroidales</taxon>
        <taxon>Rikenellaceae</taxon>
        <taxon>Acetobacteroides</taxon>
    </lineage>
</organism>
<dbReference type="InterPro" id="IPR051449">
    <property type="entry name" value="ABC-2_transporter_component"/>
</dbReference>
<keyword evidence="2" id="KW-1003">Cell membrane</keyword>
<evidence type="ECO:0000256" key="2">
    <source>
        <dbReference type="ARBA" id="ARBA00022475"/>
    </source>
</evidence>
<keyword evidence="4 6" id="KW-1133">Transmembrane helix</keyword>
<keyword evidence="3 6" id="KW-0812">Transmembrane</keyword>
<dbReference type="Pfam" id="PF12698">
    <property type="entry name" value="ABC2_membrane_3"/>
    <property type="match status" value="1"/>
</dbReference>
<evidence type="ECO:0000256" key="6">
    <source>
        <dbReference type="SAM" id="Phobius"/>
    </source>
</evidence>
<evidence type="ECO:0000256" key="1">
    <source>
        <dbReference type="ARBA" id="ARBA00004651"/>
    </source>
</evidence>
<sequence length="397" mass="44446">MRNKIKHSMREGILCVLLRELRRMSSSSIYLFVLIVFPLACFFLFTEIFKNGVPHKIPIAVCDADASVMSRKAARMVNATPSVDACYRVTSFNEGKELMMRGKISAFVLISKDFERDIYRGNPTKIALYVNNLNILKGGLLDRDIRTALATLNAGVDLQGRMKKGESAKLAVAQVMPVVLEKKMLYNPFGSYAYYLLTALLPVMLQMFIITASVYAVNVEMKDGTAREWLKASGFDVISAITGKMIPYSVIFFIISLFMSTLLYRFIGVPLRGSRLILILSNLFFVLAYQGVGIFITCLISNLRLSLSMSSAYAICAFTFSGLTFPFIGMPSVIAILGQFFPFTQYLDIYISQGLRGAPIYTALFPLGMLGLFILFPLLLLPKLQKHMMYTKYWGGV</sequence>
<keyword evidence="5 6" id="KW-0472">Membrane</keyword>
<evidence type="ECO:0000313" key="9">
    <source>
        <dbReference type="Proteomes" id="UP000294830"/>
    </source>
</evidence>
<feature type="transmembrane region" description="Helical" evidence="6">
    <location>
        <begin position="192"/>
        <end position="217"/>
    </location>
</feature>
<proteinExistence type="predicted"/>
<dbReference type="EMBL" id="SLWB01000018">
    <property type="protein sequence ID" value="TCN62694.1"/>
    <property type="molecule type" value="Genomic_DNA"/>
</dbReference>
<evidence type="ECO:0000313" key="8">
    <source>
        <dbReference type="EMBL" id="TCN62694.1"/>
    </source>
</evidence>
<feature type="domain" description="ABC-2 type transporter transmembrane" evidence="7">
    <location>
        <begin position="30"/>
        <end position="380"/>
    </location>
</feature>
<evidence type="ECO:0000256" key="4">
    <source>
        <dbReference type="ARBA" id="ARBA00022989"/>
    </source>
</evidence>
<feature type="transmembrane region" description="Helical" evidence="6">
    <location>
        <begin position="29"/>
        <end position="49"/>
    </location>
</feature>
<dbReference type="GO" id="GO:0005886">
    <property type="term" value="C:plasma membrane"/>
    <property type="evidence" value="ECO:0007669"/>
    <property type="project" value="UniProtKB-SubCell"/>
</dbReference>
<comment type="subcellular location">
    <subcellularLocation>
        <location evidence="1">Cell membrane</location>
        <topology evidence="1">Multi-pass membrane protein</topology>
    </subcellularLocation>
</comment>
<evidence type="ECO:0000256" key="5">
    <source>
        <dbReference type="ARBA" id="ARBA00023136"/>
    </source>
</evidence>
<dbReference type="Proteomes" id="UP000294830">
    <property type="component" value="Unassembled WGS sequence"/>
</dbReference>
<feature type="transmembrane region" description="Helical" evidence="6">
    <location>
        <begin position="245"/>
        <end position="264"/>
    </location>
</feature>
<dbReference type="PANTHER" id="PTHR30294">
    <property type="entry name" value="MEMBRANE COMPONENT OF ABC TRANSPORTER YHHJ-RELATED"/>
    <property type="match status" value="1"/>
</dbReference>
<dbReference type="PANTHER" id="PTHR30294:SF47">
    <property type="entry name" value="INNER MEMBRANE TRANSPORT PERMEASE YHHJ"/>
    <property type="match status" value="1"/>
</dbReference>
<feature type="transmembrane region" description="Helical" evidence="6">
    <location>
        <begin position="276"/>
        <end position="300"/>
    </location>
</feature>
<evidence type="ECO:0000259" key="7">
    <source>
        <dbReference type="Pfam" id="PF12698"/>
    </source>
</evidence>
<protein>
    <submittedName>
        <fullName evidence="8">ABC-2 type transport system permease protein</fullName>
    </submittedName>
</protein>
<keyword evidence="9" id="KW-1185">Reference proteome</keyword>
<comment type="caution">
    <text evidence="8">The sequence shown here is derived from an EMBL/GenBank/DDBJ whole genome shotgun (WGS) entry which is preliminary data.</text>
</comment>
<feature type="transmembrane region" description="Helical" evidence="6">
    <location>
        <begin position="360"/>
        <end position="381"/>
    </location>
</feature>
<dbReference type="AlphaFoldDB" id="A0A4R2EA09"/>